<gene>
    <name evidence="2" type="ORF">WAB15_27590</name>
</gene>
<sequence length="67" mass="6757">MRVRTLAAAVTLAGVAVLGGAPLAAADGESPRDPFSAIRGHQSPPAETCLADISFLVDPGALRCAQQ</sequence>
<organism evidence="2 3">
    <name type="scientific">Streptomyces sirii</name>
    <dbReference type="NCBI Taxonomy" id="3127701"/>
    <lineage>
        <taxon>Bacteria</taxon>
        <taxon>Bacillati</taxon>
        <taxon>Actinomycetota</taxon>
        <taxon>Actinomycetes</taxon>
        <taxon>Kitasatosporales</taxon>
        <taxon>Streptomycetaceae</taxon>
        <taxon>Streptomyces</taxon>
    </lineage>
</organism>
<evidence type="ECO:0000256" key="1">
    <source>
        <dbReference type="SAM" id="SignalP"/>
    </source>
</evidence>
<evidence type="ECO:0008006" key="4">
    <source>
        <dbReference type="Google" id="ProtNLM"/>
    </source>
</evidence>
<evidence type="ECO:0000313" key="3">
    <source>
        <dbReference type="Proteomes" id="UP001626628"/>
    </source>
</evidence>
<feature type="signal peptide" evidence="1">
    <location>
        <begin position="1"/>
        <end position="26"/>
    </location>
</feature>
<name>A0ABZ2QSC2_9ACTN</name>
<reference evidence="2 3" key="1">
    <citation type="submission" date="2024-03" db="EMBL/GenBank/DDBJ databases">
        <title>The complete genome of Streptomyces sirii sp.nov.</title>
        <authorList>
            <person name="Zakalyukina Y.V."/>
            <person name="Belik A.R."/>
            <person name="Biryukov M.V."/>
            <person name="Baturina O.A."/>
            <person name="Kabilov M.R."/>
        </authorList>
    </citation>
    <scope>NUCLEOTIDE SEQUENCE [LARGE SCALE GENOMIC DNA]</scope>
    <source>
        <strain evidence="2 3">BP-8</strain>
    </source>
</reference>
<keyword evidence="1" id="KW-0732">Signal</keyword>
<evidence type="ECO:0000313" key="2">
    <source>
        <dbReference type="EMBL" id="WXK79454.1"/>
    </source>
</evidence>
<dbReference type="EMBL" id="CP147982">
    <property type="protein sequence ID" value="WXK79454.1"/>
    <property type="molecule type" value="Genomic_DNA"/>
</dbReference>
<feature type="chain" id="PRO_5046291589" description="Chaplin" evidence="1">
    <location>
        <begin position="27"/>
        <end position="67"/>
    </location>
</feature>
<keyword evidence="3" id="KW-1185">Reference proteome</keyword>
<proteinExistence type="predicted"/>
<accession>A0ABZ2QSC2</accession>
<dbReference type="Proteomes" id="UP001626628">
    <property type="component" value="Chromosome"/>
</dbReference>
<dbReference type="RefSeq" id="WP_399149519.1">
    <property type="nucleotide sequence ID" value="NZ_CP147982.1"/>
</dbReference>
<protein>
    <recommendedName>
        <fullName evidence="4">Chaplin</fullName>
    </recommendedName>
</protein>